<evidence type="ECO:0000313" key="5">
    <source>
        <dbReference type="EMBL" id="KAE9284535.1"/>
    </source>
</evidence>
<dbReference type="EMBL" id="QXFZ01002167">
    <property type="protein sequence ID" value="KAE9079966.1"/>
    <property type="molecule type" value="Genomic_DNA"/>
</dbReference>
<name>A0A6A3RTW0_9STRA</name>
<evidence type="ECO:0000313" key="8">
    <source>
        <dbReference type="Proteomes" id="UP000440367"/>
    </source>
</evidence>
<sequence>SAASRPARRPHPSCRWLPVVSATSSLPPYSSPAIMDVS</sequence>
<organism evidence="2 9">
    <name type="scientific">Phytophthora fragariae</name>
    <dbReference type="NCBI Taxonomy" id="53985"/>
    <lineage>
        <taxon>Eukaryota</taxon>
        <taxon>Sar</taxon>
        <taxon>Stramenopiles</taxon>
        <taxon>Oomycota</taxon>
        <taxon>Peronosporomycetes</taxon>
        <taxon>Peronosporales</taxon>
        <taxon>Peronosporaceae</taxon>
        <taxon>Phytophthora</taxon>
    </lineage>
</organism>
<dbReference type="AlphaFoldDB" id="A0A6A3RTW0"/>
<comment type="caution">
    <text evidence="2">The sequence shown here is derived from an EMBL/GenBank/DDBJ whole genome shotgun (WGS) entry which is preliminary data.</text>
</comment>
<dbReference type="EMBL" id="QXGE01002141">
    <property type="protein sequence ID" value="KAE9284535.1"/>
    <property type="molecule type" value="Genomic_DNA"/>
</dbReference>
<dbReference type="EMBL" id="QXGA01002174">
    <property type="protein sequence ID" value="KAE9102524.1"/>
    <property type="molecule type" value="Genomic_DNA"/>
</dbReference>
<evidence type="ECO:0000313" key="10">
    <source>
        <dbReference type="Proteomes" id="UP000441208"/>
    </source>
</evidence>
<evidence type="ECO:0000313" key="6">
    <source>
        <dbReference type="Proteomes" id="UP000433483"/>
    </source>
</evidence>
<feature type="non-terminal residue" evidence="2">
    <location>
        <position position="1"/>
    </location>
</feature>
<accession>A0A6A3RTW0</accession>
<proteinExistence type="predicted"/>
<evidence type="ECO:0000313" key="4">
    <source>
        <dbReference type="EMBL" id="KAE9192307.1"/>
    </source>
</evidence>
<dbReference type="Proteomes" id="UP000440732">
    <property type="component" value="Unassembled WGS sequence"/>
</dbReference>
<dbReference type="Proteomes" id="UP000441208">
    <property type="component" value="Unassembled WGS sequence"/>
</dbReference>
<gene>
    <name evidence="5" type="ORF">PF001_g22333</name>
    <name evidence="4" type="ORF">PF002_g24237</name>
    <name evidence="3" type="ORF">PF005_g23207</name>
    <name evidence="2" type="ORF">PF006_g22405</name>
    <name evidence="1" type="ORF">PF007_g23227</name>
</gene>
<evidence type="ECO:0000313" key="9">
    <source>
        <dbReference type="Proteomes" id="UP000440732"/>
    </source>
</evidence>
<dbReference type="EMBL" id="QXGB01002181">
    <property type="protein sequence ID" value="KAE9180595.1"/>
    <property type="molecule type" value="Genomic_DNA"/>
</dbReference>
<dbReference type="Proteomes" id="UP000437068">
    <property type="component" value="Unassembled WGS sequence"/>
</dbReference>
<dbReference type="EMBL" id="QXGD01002185">
    <property type="protein sequence ID" value="KAE9192307.1"/>
    <property type="molecule type" value="Genomic_DNA"/>
</dbReference>
<evidence type="ECO:0000313" key="3">
    <source>
        <dbReference type="EMBL" id="KAE9180595.1"/>
    </source>
</evidence>
<keyword evidence="6" id="KW-1185">Reference proteome</keyword>
<protein>
    <submittedName>
        <fullName evidence="2">Uncharacterized protein</fullName>
    </submittedName>
</protein>
<dbReference type="Proteomes" id="UP000433483">
    <property type="component" value="Unassembled WGS sequence"/>
</dbReference>
<reference evidence="6 7" key="1">
    <citation type="submission" date="2018-08" db="EMBL/GenBank/DDBJ databases">
        <title>Genomic investigation of the strawberry pathogen Phytophthora fragariae indicates pathogenicity is determined by transcriptional variation in three key races.</title>
        <authorList>
            <person name="Adams T.M."/>
            <person name="Armitage A.D."/>
            <person name="Sobczyk M.K."/>
            <person name="Bates H.J."/>
            <person name="Dunwell J.M."/>
            <person name="Nellist C.F."/>
            <person name="Harrison R.J."/>
        </authorList>
    </citation>
    <scope>NUCLEOTIDE SEQUENCE [LARGE SCALE GENOMIC DNA]</scope>
    <source>
        <strain evidence="5 7">A4</strain>
        <strain evidence="4 8">BC-1</strain>
        <strain evidence="3 6">NOV-27</strain>
        <strain evidence="2 9">NOV-5</strain>
        <strain evidence="1 10">NOV-71</strain>
    </source>
</reference>
<dbReference type="Proteomes" id="UP000440367">
    <property type="component" value="Unassembled WGS sequence"/>
</dbReference>
<evidence type="ECO:0000313" key="1">
    <source>
        <dbReference type="EMBL" id="KAE9079966.1"/>
    </source>
</evidence>
<evidence type="ECO:0000313" key="7">
    <source>
        <dbReference type="Proteomes" id="UP000437068"/>
    </source>
</evidence>
<evidence type="ECO:0000313" key="2">
    <source>
        <dbReference type="EMBL" id="KAE9102524.1"/>
    </source>
</evidence>